<evidence type="ECO:0000256" key="9">
    <source>
        <dbReference type="ARBA" id="ARBA00023139"/>
    </source>
</evidence>
<dbReference type="InterPro" id="IPR028055">
    <property type="entry name" value="YidC/Oxa/ALB_C"/>
</dbReference>
<keyword evidence="5 12" id="KW-0732">Signal</keyword>
<keyword evidence="8 12" id="KW-0472">Membrane</keyword>
<proteinExistence type="inferred from homology"/>
<dbReference type="GO" id="GO:0032977">
    <property type="term" value="F:membrane insertase activity"/>
    <property type="evidence" value="ECO:0007669"/>
    <property type="project" value="InterPro"/>
</dbReference>
<evidence type="ECO:0000256" key="8">
    <source>
        <dbReference type="ARBA" id="ARBA00023136"/>
    </source>
</evidence>
<dbReference type="InterPro" id="IPR047196">
    <property type="entry name" value="YidC_ALB_C"/>
</dbReference>
<evidence type="ECO:0000256" key="12">
    <source>
        <dbReference type="HAMAP-Rule" id="MF_01811"/>
    </source>
</evidence>
<feature type="transmembrane region" description="Helical" evidence="12">
    <location>
        <begin position="54"/>
        <end position="79"/>
    </location>
</feature>
<name>K8Z835_9ENTE</name>
<dbReference type="GO" id="GO:0051205">
    <property type="term" value="P:protein insertion into membrane"/>
    <property type="evidence" value="ECO:0007669"/>
    <property type="project" value="TreeGrafter"/>
</dbReference>
<evidence type="ECO:0000259" key="13">
    <source>
        <dbReference type="Pfam" id="PF02096"/>
    </source>
</evidence>
<evidence type="ECO:0000313" key="14">
    <source>
        <dbReference type="EMBL" id="EKU27174.1"/>
    </source>
</evidence>
<dbReference type="EMBL" id="AMYT01000019">
    <property type="protein sequence ID" value="EKU27174.1"/>
    <property type="molecule type" value="Genomic_DNA"/>
</dbReference>
<keyword evidence="15" id="KW-1185">Reference proteome</keyword>
<keyword evidence="6 12" id="KW-0653">Protein transport</keyword>
<dbReference type="STRING" id="1234409.C683_0952"/>
<dbReference type="CDD" id="cd20070">
    <property type="entry name" value="5TM_YidC_Alb3"/>
    <property type="match status" value="1"/>
</dbReference>
<keyword evidence="3 12" id="KW-1003">Cell membrane</keyword>
<dbReference type="eggNOG" id="COG0706">
    <property type="taxonomic scope" value="Bacteria"/>
</dbReference>
<feature type="transmembrane region" description="Helical" evidence="12">
    <location>
        <begin position="224"/>
        <end position="242"/>
    </location>
</feature>
<dbReference type="HAMAP" id="MF_01811">
    <property type="entry name" value="YidC_type2"/>
    <property type="match status" value="1"/>
</dbReference>
<keyword evidence="9" id="KW-0564">Palmitate</keyword>
<evidence type="ECO:0000256" key="4">
    <source>
        <dbReference type="ARBA" id="ARBA00022692"/>
    </source>
</evidence>
<feature type="transmembrane region" description="Helical" evidence="12">
    <location>
        <begin position="200"/>
        <end position="218"/>
    </location>
</feature>
<gene>
    <name evidence="12" type="primary">yidC</name>
    <name evidence="14" type="ORF">C683_0952</name>
</gene>
<dbReference type="NCBIfam" id="TIGR03592">
    <property type="entry name" value="yidC_oxa1_cterm"/>
    <property type="match status" value="1"/>
</dbReference>
<dbReference type="Pfam" id="PF02096">
    <property type="entry name" value="60KD_IMP"/>
    <property type="match status" value="1"/>
</dbReference>
<dbReference type="PRINTS" id="PR00701">
    <property type="entry name" value="60KDINNERMP"/>
</dbReference>
<dbReference type="PANTHER" id="PTHR12428">
    <property type="entry name" value="OXA1"/>
    <property type="match status" value="1"/>
</dbReference>
<keyword evidence="4 12" id="KW-0812">Transmembrane</keyword>
<evidence type="ECO:0000256" key="3">
    <source>
        <dbReference type="ARBA" id="ARBA00022475"/>
    </source>
</evidence>
<keyword evidence="10 12" id="KW-0143">Chaperone</keyword>
<evidence type="ECO:0000313" key="15">
    <source>
        <dbReference type="Proteomes" id="UP000016057"/>
    </source>
</evidence>
<dbReference type="InterPro" id="IPR023060">
    <property type="entry name" value="YidC/YidC1/YidC2_Firmicutes"/>
</dbReference>
<comment type="function">
    <text evidence="12">Required for the insertion and/or proper folding and/or complex formation of integral membrane proteins into the membrane. Involved in integration of membrane proteins that insert both dependently and independently of the Sec translocase complex, as well as at least some lipoproteins.</text>
</comment>
<feature type="transmembrane region" description="Helical" evidence="12">
    <location>
        <begin position="131"/>
        <end position="151"/>
    </location>
</feature>
<feature type="domain" description="Membrane insertase YidC/Oxa/ALB C-terminal" evidence="13">
    <location>
        <begin position="63"/>
        <end position="244"/>
    </location>
</feature>
<protein>
    <recommendedName>
        <fullName evidence="12">Membrane protein insertase YidC</fullName>
    </recommendedName>
    <alternativeName>
        <fullName evidence="12">Foldase YidC</fullName>
    </alternativeName>
    <alternativeName>
        <fullName evidence="12">Membrane integrase YidC</fullName>
    </alternativeName>
    <alternativeName>
        <fullName evidence="12">Membrane protein YidC</fullName>
    </alternativeName>
</protein>
<evidence type="ECO:0000256" key="5">
    <source>
        <dbReference type="ARBA" id="ARBA00022729"/>
    </source>
</evidence>
<evidence type="ECO:0000256" key="7">
    <source>
        <dbReference type="ARBA" id="ARBA00022989"/>
    </source>
</evidence>
<sequence length="280" mass="32609">MKKKSYWKKRLLLLVAMSVLLFVLTGCGTGQITAHSTGIWDRYIVYNFARCISFLSFGGNHALGIILFTIILRIILLPLMHYQTKQMRRTQEIQPKLKELQQKYSSRDPETQRKLNEETQRLYSEYNVNPFSGCLPLLIQMPILMALWQALSRVETLTNGHFLWMDLSQPDPYFILPLLAAIFTYIASKLTSMSQIESNVSITIMNIAMPVMIFFMGMNLASGLSLYWVVSNAFQVVQTLLINNPFKIRKEREEKLRKERYLQSKLYHAQSPNRNKKKKK</sequence>
<reference evidence="14 15" key="1">
    <citation type="journal article" date="2013" name="Genome Announc.">
        <title>Draft Genome Sequence of Catellicoccus marimammalium, a Novel Species Commonly Found in Gull Feces.</title>
        <authorList>
            <person name="Weigand M.R."/>
            <person name="Ryu H."/>
            <person name="Bozcek L."/>
            <person name="Konstantinidis K.T."/>
            <person name="Santo Domingo J.W."/>
        </authorList>
    </citation>
    <scope>NUCLEOTIDE SEQUENCE [LARGE SCALE GENOMIC DNA]</scope>
    <source>
        <strain evidence="14 15">M35/04/3</strain>
    </source>
</reference>
<dbReference type="GO" id="GO:0015031">
    <property type="term" value="P:protein transport"/>
    <property type="evidence" value="ECO:0007669"/>
    <property type="project" value="UniProtKB-KW"/>
</dbReference>
<evidence type="ECO:0000256" key="6">
    <source>
        <dbReference type="ARBA" id="ARBA00022927"/>
    </source>
</evidence>
<feature type="transmembrane region" description="Helical" evidence="12">
    <location>
        <begin position="171"/>
        <end position="188"/>
    </location>
</feature>
<dbReference type="PROSITE" id="PS51257">
    <property type="entry name" value="PROKAR_LIPOPROTEIN"/>
    <property type="match status" value="1"/>
</dbReference>
<keyword evidence="2 12" id="KW-0813">Transport</keyword>
<dbReference type="PANTHER" id="PTHR12428:SF65">
    <property type="entry name" value="CYTOCHROME C OXIDASE ASSEMBLY PROTEIN COX18, MITOCHONDRIAL"/>
    <property type="match status" value="1"/>
</dbReference>
<organism evidence="14 15">
    <name type="scientific">Catellicoccus marimammalium M35/04/3</name>
    <dbReference type="NCBI Taxonomy" id="1234409"/>
    <lineage>
        <taxon>Bacteria</taxon>
        <taxon>Bacillati</taxon>
        <taxon>Bacillota</taxon>
        <taxon>Bacilli</taxon>
        <taxon>Lactobacillales</taxon>
        <taxon>Enterococcaceae</taxon>
        <taxon>Catellicoccus</taxon>
    </lineage>
</organism>
<dbReference type="InterPro" id="IPR001708">
    <property type="entry name" value="YidC/ALB3/OXA1/COX18"/>
</dbReference>
<dbReference type="AlphaFoldDB" id="K8Z835"/>
<evidence type="ECO:0000256" key="11">
    <source>
        <dbReference type="ARBA" id="ARBA00023288"/>
    </source>
</evidence>
<comment type="subcellular location">
    <subcellularLocation>
        <location evidence="1 12">Cell membrane</location>
        <topology evidence="1 12">Multi-pass membrane protein</topology>
    </subcellularLocation>
</comment>
<accession>K8Z835</accession>
<keyword evidence="7 12" id="KW-1133">Transmembrane helix</keyword>
<comment type="similarity">
    <text evidence="12">Belongs to the OXA1/ALB3/YidC family. Type 2 subfamily.</text>
</comment>
<dbReference type="PATRIC" id="fig|1234409.3.peg.903"/>
<evidence type="ECO:0000256" key="10">
    <source>
        <dbReference type="ARBA" id="ARBA00023186"/>
    </source>
</evidence>
<evidence type="ECO:0000256" key="2">
    <source>
        <dbReference type="ARBA" id="ARBA00022448"/>
    </source>
</evidence>
<dbReference type="Proteomes" id="UP000016057">
    <property type="component" value="Unassembled WGS sequence"/>
</dbReference>
<dbReference type="GO" id="GO:0005886">
    <property type="term" value="C:plasma membrane"/>
    <property type="evidence" value="ECO:0007669"/>
    <property type="project" value="UniProtKB-SubCell"/>
</dbReference>
<keyword evidence="11 12" id="KW-0449">Lipoprotein</keyword>
<comment type="caution">
    <text evidence="14">The sequence shown here is derived from an EMBL/GenBank/DDBJ whole genome shotgun (WGS) entry which is preliminary data.</text>
</comment>
<evidence type="ECO:0000256" key="1">
    <source>
        <dbReference type="ARBA" id="ARBA00004651"/>
    </source>
</evidence>